<dbReference type="Gene3D" id="3.40.1010.10">
    <property type="entry name" value="Cobalt-precorrin-4 Transmethylase, Domain 1"/>
    <property type="match status" value="1"/>
</dbReference>
<comment type="pathway">
    <text evidence="1">Cofactor biosynthesis; adenosylcobalamin biosynthesis.</text>
</comment>
<organism evidence="10 11">
    <name type="scientific">Shewanella surugensis</name>
    <dbReference type="NCBI Taxonomy" id="212020"/>
    <lineage>
        <taxon>Bacteria</taxon>
        <taxon>Pseudomonadati</taxon>
        <taxon>Pseudomonadota</taxon>
        <taxon>Gammaproteobacteria</taxon>
        <taxon>Alteromonadales</taxon>
        <taxon>Shewanellaceae</taxon>
        <taxon>Shewanella</taxon>
    </lineage>
</organism>
<evidence type="ECO:0000256" key="4">
    <source>
        <dbReference type="ARBA" id="ARBA00022603"/>
    </source>
</evidence>
<proteinExistence type="inferred from homology"/>
<comment type="pathway">
    <text evidence="8">Porphyrin-containing compound metabolism; siroheme biosynthesis; precorrin-2 from uroporphyrinogen III: step 1/1.</text>
</comment>
<evidence type="ECO:0000256" key="5">
    <source>
        <dbReference type="ARBA" id="ARBA00022679"/>
    </source>
</evidence>
<evidence type="ECO:0000256" key="1">
    <source>
        <dbReference type="ARBA" id="ARBA00004953"/>
    </source>
</evidence>
<evidence type="ECO:0000313" key="10">
    <source>
        <dbReference type="EMBL" id="MCL1125080.1"/>
    </source>
</evidence>
<dbReference type="RefSeq" id="WP_248940359.1">
    <property type="nucleotide sequence ID" value="NZ_JAKIKS010000039.1"/>
</dbReference>
<dbReference type="GO" id="GO:0032259">
    <property type="term" value="P:methylation"/>
    <property type="evidence" value="ECO:0007669"/>
    <property type="project" value="UniProtKB-KW"/>
</dbReference>
<keyword evidence="11" id="KW-1185">Reference proteome</keyword>
<accession>A0ABT0LCL6</accession>
<dbReference type="Gene3D" id="3.30.950.10">
    <property type="entry name" value="Methyltransferase, Cobalt-precorrin-4 Transmethylase, Domain 2"/>
    <property type="match status" value="1"/>
</dbReference>
<evidence type="ECO:0000313" key="11">
    <source>
        <dbReference type="Proteomes" id="UP001203423"/>
    </source>
</evidence>
<dbReference type="GO" id="GO:0004851">
    <property type="term" value="F:uroporphyrin-III C-methyltransferase activity"/>
    <property type="evidence" value="ECO:0007669"/>
    <property type="project" value="UniProtKB-EC"/>
</dbReference>
<dbReference type="InterPro" id="IPR035996">
    <property type="entry name" value="4pyrrol_Methylase_sf"/>
</dbReference>
<keyword evidence="7" id="KW-0627">Porphyrin biosynthesis</keyword>
<evidence type="ECO:0000256" key="6">
    <source>
        <dbReference type="ARBA" id="ARBA00022691"/>
    </source>
</evidence>
<evidence type="ECO:0000256" key="8">
    <source>
        <dbReference type="ARBA" id="ARBA00025705"/>
    </source>
</evidence>
<dbReference type="Pfam" id="PF00590">
    <property type="entry name" value="TP_methylase"/>
    <property type="match status" value="1"/>
</dbReference>
<dbReference type="InterPro" id="IPR003043">
    <property type="entry name" value="Uropor_MeTrfase_CS"/>
</dbReference>
<dbReference type="PANTHER" id="PTHR45790">
    <property type="entry name" value="SIROHEME SYNTHASE-RELATED"/>
    <property type="match status" value="1"/>
</dbReference>
<dbReference type="InterPro" id="IPR050161">
    <property type="entry name" value="Siro_Cobalamin_biosynth"/>
</dbReference>
<reference evidence="10 11" key="1">
    <citation type="submission" date="2022-01" db="EMBL/GenBank/DDBJ databases">
        <title>Whole genome-based taxonomy of the Shewanellaceae.</title>
        <authorList>
            <person name="Martin-Rodriguez A.J."/>
        </authorList>
    </citation>
    <scope>NUCLEOTIDE SEQUENCE [LARGE SCALE GENOMIC DNA]</scope>
    <source>
        <strain evidence="10 11">DSM 17177</strain>
    </source>
</reference>
<evidence type="ECO:0000256" key="2">
    <source>
        <dbReference type="ARBA" id="ARBA00005879"/>
    </source>
</evidence>
<dbReference type="CDD" id="cd11642">
    <property type="entry name" value="SUMT"/>
    <property type="match status" value="1"/>
</dbReference>
<dbReference type="NCBIfam" id="NF004790">
    <property type="entry name" value="PRK06136.1"/>
    <property type="match status" value="1"/>
</dbReference>
<name>A0ABT0LCL6_9GAMM</name>
<evidence type="ECO:0000256" key="3">
    <source>
        <dbReference type="ARBA" id="ARBA00012162"/>
    </source>
</evidence>
<dbReference type="Proteomes" id="UP001203423">
    <property type="component" value="Unassembled WGS sequence"/>
</dbReference>
<dbReference type="EC" id="2.1.1.107" evidence="3"/>
<dbReference type="InterPro" id="IPR014776">
    <property type="entry name" value="4pyrrole_Mease_sub2"/>
</dbReference>
<dbReference type="PROSITE" id="PS00839">
    <property type="entry name" value="SUMT_1"/>
    <property type="match status" value="1"/>
</dbReference>
<comment type="similarity">
    <text evidence="2">Belongs to the precorrin methyltransferase family.</text>
</comment>
<dbReference type="NCBIfam" id="TIGR01469">
    <property type="entry name" value="cobA_cysG_Cterm"/>
    <property type="match status" value="1"/>
</dbReference>
<dbReference type="PANTHER" id="PTHR45790:SF3">
    <property type="entry name" value="S-ADENOSYL-L-METHIONINE-DEPENDENT UROPORPHYRINOGEN III METHYLTRANSFERASE, CHLOROPLASTIC"/>
    <property type="match status" value="1"/>
</dbReference>
<dbReference type="SUPFAM" id="SSF53790">
    <property type="entry name" value="Tetrapyrrole methylase"/>
    <property type="match status" value="1"/>
</dbReference>
<evidence type="ECO:0000256" key="7">
    <source>
        <dbReference type="ARBA" id="ARBA00023244"/>
    </source>
</evidence>
<keyword evidence="6" id="KW-0949">S-adenosyl-L-methionine</keyword>
<sequence length="281" mass="30448">MMFNNSIHSSREVVSLAARFLAGKRLLGKVSLVGAGPGDPDLLTVKALRCIQSCDLIVYDRLVSDDICNLFPAKTESIYMGKAKNCRRFSQDDINQLLIEKAKLGMNICRLKGGDAFVFGRGGEEVLALKQAGVEVDLVPGITAAAGCTTYAGIPLTHRGLAQGCTFITAHAEKNLDIHWQSLAQLDHTLVFYMGITKADFIQSHLMNAGLDPSTPAALIENGCCDNQRVISGVLSQLSQLVESNQVQSPALIVIGKVVNLAQQLTWFQQETTARSIRQFA</sequence>
<dbReference type="EMBL" id="JAKIKS010000039">
    <property type="protein sequence ID" value="MCL1125080.1"/>
    <property type="molecule type" value="Genomic_DNA"/>
</dbReference>
<dbReference type="InterPro" id="IPR006366">
    <property type="entry name" value="CobA/CysG_C"/>
</dbReference>
<keyword evidence="4 10" id="KW-0489">Methyltransferase</keyword>
<protein>
    <recommendedName>
        <fullName evidence="3">uroporphyrinogen-III C-methyltransferase</fullName>
        <ecNumber evidence="3">2.1.1.107</ecNumber>
    </recommendedName>
</protein>
<dbReference type="InterPro" id="IPR000878">
    <property type="entry name" value="4pyrrol_Mease"/>
</dbReference>
<comment type="caution">
    <text evidence="10">The sequence shown here is derived from an EMBL/GenBank/DDBJ whole genome shotgun (WGS) entry which is preliminary data.</text>
</comment>
<keyword evidence="5 10" id="KW-0808">Transferase</keyword>
<feature type="domain" description="Tetrapyrrole methylase" evidence="9">
    <location>
        <begin position="29"/>
        <end position="238"/>
    </location>
</feature>
<dbReference type="InterPro" id="IPR014777">
    <property type="entry name" value="4pyrrole_Mease_sub1"/>
</dbReference>
<evidence type="ECO:0000259" key="9">
    <source>
        <dbReference type="Pfam" id="PF00590"/>
    </source>
</evidence>
<gene>
    <name evidence="10" type="primary">cobA</name>
    <name evidence="10" type="ORF">L2764_11490</name>
</gene>